<proteinExistence type="predicted"/>
<protein>
    <submittedName>
        <fullName evidence="1">Uncharacterized protein</fullName>
    </submittedName>
</protein>
<dbReference type="AlphaFoldDB" id="A0A412I6V1"/>
<dbReference type="Proteomes" id="UP000283341">
    <property type="component" value="Unassembled WGS sequence"/>
</dbReference>
<dbReference type="EMBL" id="QRVJ01000035">
    <property type="protein sequence ID" value="RGS32515.1"/>
    <property type="molecule type" value="Genomic_DNA"/>
</dbReference>
<sequence length="59" mass="6599">MHLLRIKAVLSSVRGTCEWRWYGASICYIWAGAGIGIAKARYGFGILGSYVSCSFKIYF</sequence>
<name>A0A412I6V1_9BACE</name>
<gene>
    <name evidence="1" type="ORF">DWX97_23600</name>
</gene>
<reference evidence="1 2" key="1">
    <citation type="submission" date="2018-08" db="EMBL/GenBank/DDBJ databases">
        <title>A genome reference for cultivated species of the human gut microbiota.</title>
        <authorList>
            <person name="Zou Y."/>
            <person name="Xue W."/>
            <person name="Luo G."/>
        </authorList>
    </citation>
    <scope>NUCLEOTIDE SEQUENCE [LARGE SCALE GENOMIC DNA]</scope>
    <source>
        <strain evidence="1 2">AF22-3AC</strain>
    </source>
</reference>
<evidence type="ECO:0000313" key="2">
    <source>
        <dbReference type="Proteomes" id="UP000283341"/>
    </source>
</evidence>
<evidence type="ECO:0000313" key="1">
    <source>
        <dbReference type="EMBL" id="RGS32515.1"/>
    </source>
</evidence>
<organism evidence="1 2">
    <name type="scientific">Bacteroides cellulosilyticus</name>
    <dbReference type="NCBI Taxonomy" id="246787"/>
    <lineage>
        <taxon>Bacteria</taxon>
        <taxon>Pseudomonadati</taxon>
        <taxon>Bacteroidota</taxon>
        <taxon>Bacteroidia</taxon>
        <taxon>Bacteroidales</taxon>
        <taxon>Bacteroidaceae</taxon>
        <taxon>Bacteroides</taxon>
    </lineage>
</organism>
<comment type="caution">
    <text evidence="1">The sequence shown here is derived from an EMBL/GenBank/DDBJ whole genome shotgun (WGS) entry which is preliminary data.</text>
</comment>
<accession>A0A412I6V1</accession>